<protein>
    <submittedName>
        <fullName evidence="1">Uncharacterized protein</fullName>
    </submittedName>
</protein>
<reference evidence="1" key="1">
    <citation type="journal article" date="2023" name="Genome Biol. Evol.">
        <title>Long-read-based Genome Assembly of Drosophila gunungcola Reveals Fewer Chemosensory Genes in Flower-breeding Species.</title>
        <authorList>
            <person name="Negi A."/>
            <person name="Liao B.Y."/>
            <person name="Yeh S.D."/>
        </authorList>
    </citation>
    <scope>NUCLEOTIDE SEQUENCE</scope>
    <source>
        <strain evidence="1">Sukarami</strain>
    </source>
</reference>
<proteinExistence type="predicted"/>
<keyword evidence="2" id="KW-1185">Reference proteome</keyword>
<dbReference type="Proteomes" id="UP001059596">
    <property type="component" value="Chromosome 3R"/>
</dbReference>
<accession>A0A9P9Z0T9</accession>
<name>A0A9P9Z0T9_9MUSC</name>
<evidence type="ECO:0000313" key="2">
    <source>
        <dbReference type="Proteomes" id="UP001059596"/>
    </source>
</evidence>
<sequence length="239" mass="27227">MVRVKAKGRFSWFNVTLSELVSNNPISTVIYFTDTKLGDKLDGLESVYDVLCPLTQFPRLLDVVLINCNRPVNRNDCSSFNFKMPGLRFFPTEFKRNGLEIPKESSYEMRNSVMNALVPVKLKKPGSPNFDPILATDSVASLFKQAACKCIHYIVLVDQSEPGSTVGRDTVFALLNRESILVRIVNNASFFENFNLKFLRRENKLAIIPRSRKALRLYPRRASGRAYAQTVNKFLDDFN</sequence>
<dbReference type="AlphaFoldDB" id="A0A9P9Z0T9"/>
<organism evidence="1 2">
    <name type="scientific">Drosophila gunungcola</name>
    <name type="common">fruit fly</name>
    <dbReference type="NCBI Taxonomy" id="103775"/>
    <lineage>
        <taxon>Eukaryota</taxon>
        <taxon>Metazoa</taxon>
        <taxon>Ecdysozoa</taxon>
        <taxon>Arthropoda</taxon>
        <taxon>Hexapoda</taxon>
        <taxon>Insecta</taxon>
        <taxon>Pterygota</taxon>
        <taxon>Neoptera</taxon>
        <taxon>Endopterygota</taxon>
        <taxon>Diptera</taxon>
        <taxon>Brachycera</taxon>
        <taxon>Muscomorpha</taxon>
        <taxon>Ephydroidea</taxon>
        <taxon>Drosophilidae</taxon>
        <taxon>Drosophila</taxon>
        <taxon>Sophophora</taxon>
    </lineage>
</organism>
<evidence type="ECO:0000313" key="1">
    <source>
        <dbReference type="EMBL" id="KAI8046698.1"/>
    </source>
</evidence>
<gene>
    <name evidence="1" type="ORF">M5D96_002911</name>
</gene>
<dbReference type="EMBL" id="JAMKOV010000001">
    <property type="protein sequence ID" value="KAI8046698.1"/>
    <property type="molecule type" value="Genomic_DNA"/>
</dbReference>
<comment type="caution">
    <text evidence="1">The sequence shown here is derived from an EMBL/GenBank/DDBJ whole genome shotgun (WGS) entry which is preliminary data.</text>
</comment>